<reference evidence="2 3" key="1">
    <citation type="journal article" date="2024" name="Science">
        <title>Giant polyketide synthase enzymes in the biosynthesis of giant marine polyether toxins.</title>
        <authorList>
            <person name="Fallon T.R."/>
            <person name="Shende V.V."/>
            <person name="Wierzbicki I.H."/>
            <person name="Pendleton A.L."/>
            <person name="Watervoot N.F."/>
            <person name="Auber R.P."/>
            <person name="Gonzalez D.J."/>
            <person name="Wisecaver J.H."/>
            <person name="Moore B.S."/>
        </authorList>
    </citation>
    <scope>NUCLEOTIDE SEQUENCE [LARGE SCALE GENOMIC DNA]</scope>
    <source>
        <strain evidence="2 3">12B1</strain>
    </source>
</reference>
<organism evidence="2 3">
    <name type="scientific">Prymnesium parvum</name>
    <name type="common">Toxic golden alga</name>
    <dbReference type="NCBI Taxonomy" id="97485"/>
    <lineage>
        <taxon>Eukaryota</taxon>
        <taxon>Haptista</taxon>
        <taxon>Haptophyta</taxon>
        <taxon>Prymnesiophyceae</taxon>
        <taxon>Prymnesiales</taxon>
        <taxon>Prymnesiaceae</taxon>
        <taxon>Prymnesium</taxon>
    </lineage>
</organism>
<feature type="region of interest" description="Disordered" evidence="1">
    <location>
        <begin position="317"/>
        <end position="441"/>
    </location>
</feature>
<evidence type="ECO:0000313" key="2">
    <source>
        <dbReference type="EMBL" id="KAL1529526.1"/>
    </source>
</evidence>
<evidence type="ECO:0000313" key="3">
    <source>
        <dbReference type="Proteomes" id="UP001515480"/>
    </source>
</evidence>
<accession>A0AB34K951</accession>
<name>A0AB34K951_PRYPA</name>
<dbReference type="EMBL" id="JBGBPQ010000001">
    <property type="protein sequence ID" value="KAL1529526.1"/>
    <property type="molecule type" value="Genomic_DNA"/>
</dbReference>
<keyword evidence="3" id="KW-1185">Reference proteome</keyword>
<evidence type="ECO:0008006" key="4">
    <source>
        <dbReference type="Google" id="ProtNLM"/>
    </source>
</evidence>
<protein>
    <recommendedName>
        <fullName evidence="4">GH26 domain-containing protein</fullName>
    </recommendedName>
</protein>
<feature type="compositionally biased region" description="Basic and acidic residues" evidence="1">
    <location>
        <begin position="393"/>
        <end position="405"/>
    </location>
</feature>
<feature type="compositionally biased region" description="Basic residues" evidence="1">
    <location>
        <begin position="425"/>
        <end position="435"/>
    </location>
</feature>
<sequence>MPAATDAHARLADDFGCTRCSPPGQRCGLKFGLFFSKAPSKSHLLDAADYLTVWLGTHSRKFGNGFNPYWHGRMLERVKAQNSTAVFYSYIIAMLARHKSGIRDCDMGSPNLCEHGAQFVRRNEGAILELYEQYANHTARWLGRSAAVVWLMEPDWHQYHESTQRGGGLPQGQMVGLFRQMIARIKRHLPSSRISFDVSPWVVNQREWISPFLQHAQIDFLHTSGGRTTAGSTRVRGNERGNLVTWSELYKVSGRGIIADTGYGVGGKLTTNDDGWSDVANLRARVSDGLVAVTYANVGATWSNKLSRLRRTLPSTKHCFGNPIMPSSRHGPQRNGSEHQRKGPRPAVHFSHHTWKETLPMQDTLHDRSKANRSVGDEQHVGTGSSAHRSHRNQKDSRRKEDKQKSASLRNITGQPSSGSVGARHQSHRTRKAVTKRSDST</sequence>
<comment type="caution">
    <text evidence="2">The sequence shown here is derived from an EMBL/GenBank/DDBJ whole genome shotgun (WGS) entry which is preliminary data.</text>
</comment>
<gene>
    <name evidence="2" type="ORF">AB1Y20_000471</name>
</gene>
<feature type="compositionally biased region" description="Basic and acidic residues" evidence="1">
    <location>
        <begin position="364"/>
        <end position="380"/>
    </location>
</feature>
<dbReference type="AlphaFoldDB" id="A0AB34K951"/>
<proteinExistence type="predicted"/>
<feature type="compositionally biased region" description="Polar residues" evidence="1">
    <location>
        <begin position="406"/>
        <end position="420"/>
    </location>
</feature>
<dbReference type="Proteomes" id="UP001515480">
    <property type="component" value="Unassembled WGS sequence"/>
</dbReference>
<evidence type="ECO:0000256" key="1">
    <source>
        <dbReference type="SAM" id="MobiDB-lite"/>
    </source>
</evidence>